<keyword evidence="5" id="KW-0411">Iron-sulfur</keyword>
<dbReference type="HOGENOM" id="CLU_070764_2_0_7"/>
<organism evidence="7 8">
    <name type="scientific">Nitratidesulfovibrio vulgaris (strain DP4)</name>
    <name type="common">Desulfovibrio vulgaris</name>
    <dbReference type="NCBI Taxonomy" id="391774"/>
    <lineage>
        <taxon>Bacteria</taxon>
        <taxon>Pseudomonadati</taxon>
        <taxon>Thermodesulfobacteriota</taxon>
        <taxon>Desulfovibrionia</taxon>
        <taxon>Desulfovibrionales</taxon>
        <taxon>Desulfovibrionaceae</taxon>
        <taxon>Nitratidesulfovibrio</taxon>
    </lineage>
</organism>
<evidence type="ECO:0000256" key="1">
    <source>
        <dbReference type="ARBA" id="ARBA00007118"/>
    </source>
</evidence>
<evidence type="ECO:0000259" key="6">
    <source>
        <dbReference type="PROSITE" id="PS51379"/>
    </source>
</evidence>
<sequence>MAFFEVDAQRCKRDDICIAECPIHIIISDRDSGVPKMRDGAESVCIRCGHCVAVCPHGAVRIEDMPIEAFTPVDKSLAIDARQAEQFLRGRRSIRTFRDTPVPHDQLAQIMETVRWAPSASHKQPVHWVMVETPSAVREMAELVVDWMTEVRKENPELARRFNVAGLIAGWRKGQDLILRGAPHLAVAWTEPAATWPEVDCAVALTYLELAAHAHGVGCCWAGYFTYAANAYGPLREALGLPQDARVCGGQMMGYARFRYRRLPWRKPLAIDWK</sequence>
<dbReference type="AlphaFoldDB" id="A0A0H3A974"/>
<dbReference type="Pfam" id="PF00881">
    <property type="entry name" value="Nitroreductase"/>
    <property type="match status" value="1"/>
</dbReference>
<dbReference type="PANTHER" id="PTHR43673:SF10">
    <property type="entry name" value="NADH DEHYDROGENASE_NAD(P)H NITROREDUCTASE XCC3605-RELATED"/>
    <property type="match status" value="1"/>
</dbReference>
<dbReference type="KEGG" id="dvl:Dvul_1838"/>
<evidence type="ECO:0000313" key="8">
    <source>
        <dbReference type="Proteomes" id="UP000009173"/>
    </source>
</evidence>
<dbReference type="Proteomes" id="UP000009173">
    <property type="component" value="Chromosome"/>
</dbReference>
<comment type="similarity">
    <text evidence="1">Belongs to the nitroreductase family.</text>
</comment>
<dbReference type="PROSITE" id="PS00198">
    <property type="entry name" value="4FE4S_FER_1"/>
    <property type="match status" value="1"/>
</dbReference>
<dbReference type="InterPro" id="IPR000415">
    <property type="entry name" value="Nitroreductase-like"/>
</dbReference>
<keyword evidence="3" id="KW-0560">Oxidoreductase</keyword>
<gene>
    <name evidence="7" type="ordered locus">Dvul_1838</name>
</gene>
<accession>A0A0H3A974</accession>
<evidence type="ECO:0000256" key="2">
    <source>
        <dbReference type="ARBA" id="ARBA00022723"/>
    </source>
</evidence>
<feature type="domain" description="4Fe-4S ferredoxin-type" evidence="6">
    <location>
        <begin position="2"/>
        <end position="31"/>
    </location>
</feature>
<evidence type="ECO:0000313" key="7">
    <source>
        <dbReference type="EMBL" id="ABM28855.1"/>
    </source>
</evidence>
<dbReference type="SUPFAM" id="SSF54862">
    <property type="entry name" value="4Fe-4S ferredoxins"/>
    <property type="match status" value="1"/>
</dbReference>
<evidence type="ECO:0000256" key="5">
    <source>
        <dbReference type="ARBA" id="ARBA00023014"/>
    </source>
</evidence>
<dbReference type="Gene3D" id="3.30.70.20">
    <property type="match status" value="1"/>
</dbReference>
<dbReference type="SMR" id="A0A0H3A974"/>
<keyword evidence="4" id="KW-0408">Iron</keyword>
<dbReference type="PROSITE" id="PS51379">
    <property type="entry name" value="4FE4S_FER_2"/>
    <property type="match status" value="2"/>
</dbReference>
<dbReference type="Pfam" id="PF13187">
    <property type="entry name" value="Fer4_9"/>
    <property type="match status" value="1"/>
</dbReference>
<dbReference type="GO" id="GO:0016491">
    <property type="term" value="F:oxidoreductase activity"/>
    <property type="evidence" value="ECO:0007669"/>
    <property type="project" value="UniProtKB-KW"/>
</dbReference>
<dbReference type="InterPro" id="IPR017896">
    <property type="entry name" value="4Fe4S_Fe-S-bd"/>
</dbReference>
<dbReference type="RefSeq" id="WP_010938516.1">
    <property type="nucleotide sequence ID" value="NC_008751.1"/>
</dbReference>
<feature type="domain" description="4Fe-4S ferredoxin-type" evidence="6">
    <location>
        <begin position="33"/>
        <end position="65"/>
    </location>
</feature>
<name>A0A0H3A974_NITV4</name>
<dbReference type="InterPro" id="IPR017900">
    <property type="entry name" value="4Fe4S_Fe_S_CS"/>
</dbReference>
<dbReference type="CDD" id="cd02143">
    <property type="entry name" value="nitroreductase_FeS-like"/>
    <property type="match status" value="1"/>
</dbReference>
<dbReference type="PANTHER" id="PTHR43673">
    <property type="entry name" value="NAD(P)H NITROREDUCTASE YDGI-RELATED"/>
    <property type="match status" value="1"/>
</dbReference>
<dbReference type="GO" id="GO:0051536">
    <property type="term" value="F:iron-sulfur cluster binding"/>
    <property type="evidence" value="ECO:0007669"/>
    <property type="project" value="UniProtKB-KW"/>
</dbReference>
<dbReference type="GO" id="GO:0046872">
    <property type="term" value="F:metal ion binding"/>
    <property type="evidence" value="ECO:0007669"/>
    <property type="project" value="UniProtKB-KW"/>
</dbReference>
<protein>
    <submittedName>
        <fullName evidence="7">Nitroreductase</fullName>
    </submittedName>
</protein>
<dbReference type="SUPFAM" id="SSF55469">
    <property type="entry name" value="FMN-dependent nitroreductase-like"/>
    <property type="match status" value="1"/>
</dbReference>
<dbReference type="InterPro" id="IPR029479">
    <property type="entry name" value="Nitroreductase"/>
</dbReference>
<evidence type="ECO:0000256" key="3">
    <source>
        <dbReference type="ARBA" id="ARBA00023002"/>
    </source>
</evidence>
<reference evidence="8" key="1">
    <citation type="journal article" date="2009" name="Environ. Microbiol.">
        <title>Contribution of mobile genetic elements to Desulfovibrio vulgaris genome plasticity.</title>
        <authorList>
            <person name="Walker C.B."/>
            <person name="Stolyar S."/>
            <person name="Chivian D."/>
            <person name="Pinel N."/>
            <person name="Gabster J.A."/>
            <person name="Dehal P.S."/>
            <person name="He Z."/>
            <person name="Yang Z.K."/>
            <person name="Yen H.C."/>
            <person name="Zhou J."/>
            <person name="Wall J.D."/>
            <person name="Hazen T.C."/>
            <person name="Arkin A.P."/>
            <person name="Stahl D.A."/>
        </authorList>
    </citation>
    <scope>NUCLEOTIDE SEQUENCE [LARGE SCALE GENOMIC DNA]</scope>
    <source>
        <strain evidence="8">DP4</strain>
    </source>
</reference>
<evidence type="ECO:0000256" key="4">
    <source>
        <dbReference type="ARBA" id="ARBA00023004"/>
    </source>
</evidence>
<proteinExistence type="inferred from homology"/>
<keyword evidence="2" id="KW-0479">Metal-binding</keyword>
<dbReference type="EMBL" id="CP000527">
    <property type="protein sequence ID" value="ABM28855.1"/>
    <property type="molecule type" value="Genomic_DNA"/>
</dbReference>
<dbReference type="Gene3D" id="3.40.109.10">
    <property type="entry name" value="NADH Oxidase"/>
    <property type="match status" value="1"/>
</dbReference>